<dbReference type="Pfam" id="PF02839">
    <property type="entry name" value="CBM_5_12"/>
    <property type="match status" value="1"/>
</dbReference>
<evidence type="ECO:0000256" key="8">
    <source>
        <dbReference type="PIRSR" id="PIRSR001134-1"/>
    </source>
</evidence>
<dbReference type="KEGG" id="sna:Snas_2317"/>
<feature type="signal peptide" evidence="10">
    <location>
        <begin position="1"/>
        <end position="42"/>
    </location>
</feature>
<dbReference type="EMBL" id="CP001778">
    <property type="protein sequence ID" value="ADD42004.1"/>
    <property type="molecule type" value="Genomic_DNA"/>
</dbReference>
<comment type="similarity">
    <text evidence="1">Belongs to the peptidase S1 family.</text>
</comment>
<evidence type="ECO:0000256" key="2">
    <source>
        <dbReference type="ARBA" id="ARBA00022670"/>
    </source>
</evidence>
<evidence type="ECO:0000256" key="10">
    <source>
        <dbReference type="SAM" id="SignalP"/>
    </source>
</evidence>
<protein>
    <submittedName>
        <fullName evidence="12">Peptidase S1 and S6 chymotrypsin/Hap</fullName>
    </submittedName>
</protein>
<keyword evidence="7 9" id="KW-1015">Disulfide bond</keyword>
<dbReference type="CAZy" id="CBM12">
    <property type="family name" value="Carbohydrate-Binding Module Family 12"/>
</dbReference>
<dbReference type="CDD" id="cd21112">
    <property type="entry name" value="alphaLP-like"/>
    <property type="match status" value="1"/>
</dbReference>
<evidence type="ECO:0000256" key="3">
    <source>
        <dbReference type="ARBA" id="ARBA00022729"/>
    </source>
</evidence>
<dbReference type="InterPro" id="IPR003610">
    <property type="entry name" value="CBM5/12"/>
</dbReference>
<dbReference type="Proteomes" id="UP000000844">
    <property type="component" value="Chromosome"/>
</dbReference>
<dbReference type="Pfam" id="PF02983">
    <property type="entry name" value="Pro_Al_protease"/>
    <property type="match status" value="1"/>
</dbReference>
<evidence type="ECO:0000313" key="12">
    <source>
        <dbReference type="EMBL" id="ADD42004.1"/>
    </source>
</evidence>
<dbReference type="PRINTS" id="PR00861">
    <property type="entry name" value="ALYTICPTASE"/>
</dbReference>
<dbReference type="CDD" id="cd12214">
    <property type="entry name" value="ChiA1_BD"/>
    <property type="match status" value="1"/>
</dbReference>
<dbReference type="InterPro" id="IPR004236">
    <property type="entry name" value="Pept_S1_alpha_lytic"/>
</dbReference>
<feature type="disulfide bond" evidence="9">
    <location>
        <begin position="313"/>
        <end position="323"/>
    </location>
</feature>
<dbReference type="Gene3D" id="2.10.10.20">
    <property type="entry name" value="Carbohydrate-binding module superfamily 5/12"/>
    <property type="match status" value="1"/>
</dbReference>
<evidence type="ECO:0000256" key="7">
    <source>
        <dbReference type="ARBA" id="ARBA00023157"/>
    </source>
</evidence>
<dbReference type="GO" id="GO:0030246">
    <property type="term" value="F:carbohydrate binding"/>
    <property type="evidence" value="ECO:0007669"/>
    <property type="project" value="InterPro"/>
</dbReference>
<dbReference type="InterPro" id="IPR001316">
    <property type="entry name" value="Pept_S1A_streptogrisin"/>
</dbReference>
<accession>D3Q3G3</accession>
<proteinExistence type="inferred from homology"/>
<dbReference type="GO" id="GO:0006508">
    <property type="term" value="P:proteolysis"/>
    <property type="evidence" value="ECO:0007669"/>
    <property type="project" value="UniProtKB-KW"/>
</dbReference>
<keyword evidence="3 10" id="KW-0732">Signal</keyword>
<evidence type="ECO:0000313" key="13">
    <source>
        <dbReference type="Proteomes" id="UP000000844"/>
    </source>
</evidence>
<feature type="disulfide bond" evidence="9">
    <location>
        <begin position="349"/>
        <end position="376"/>
    </location>
</feature>
<feature type="disulfide bond" evidence="9">
    <location>
        <begin position="230"/>
        <end position="251"/>
    </location>
</feature>
<dbReference type="SUPFAM" id="SSF50494">
    <property type="entry name" value="Trypsin-like serine proteases"/>
    <property type="match status" value="1"/>
</dbReference>
<evidence type="ECO:0000256" key="1">
    <source>
        <dbReference type="ARBA" id="ARBA00007664"/>
    </source>
</evidence>
<feature type="domain" description="Chitin-binding type-3" evidence="11">
    <location>
        <begin position="410"/>
        <end position="456"/>
    </location>
</feature>
<dbReference type="Gene3D" id="3.30.300.50">
    <property type="match status" value="2"/>
</dbReference>
<dbReference type="PIRSF" id="PIRSF001134">
    <property type="entry name" value="Streptogrisin"/>
    <property type="match status" value="1"/>
</dbReference>
<feature type="active site" description="Charge relay system" evidence="8">
    <location>
        <position position="277"/>
    </location>
</feature>
<evidence type="ECO:0000256" key="6">
    <source>
        <dbReference type="ARBA" id="ARBA00023145"/>
    </source>
</evidence>
<keyword evidence="6" id="KW-0865">Zymogen</keyword>
<dbReference type="Gene3D" id="2.40.10.10">
    <property type="entry name" value="Trypsin-like serine proteases"/>
    <property type="match status" value="2"/>
</dbReference>
<dbReference type="InterPro" id="IPR043504">
    <property type="entry name" value="Peptidase_S1_PA_chymotrypsin"/>
</dbReference>
<dbReference type="PROSITE" id="PS51318">
    <property type="entry name" value="TAT"/>
    <property type="match status" value="1"/>
</dbReference>
<keyword evidence="13" id="KW-1185">Reference proteome</keyword>
<dbReference type="InterPro" id="IPR035070">
    <property type="entry name" value="Streptogrisin_prodomain"/>
</dbReference>
<evidence type="ECO:0000256" key="5">
    <source>
        <dbReference type="ARBA" id="ARBA00022825"/>
    </source>
</evidence>
<dbReference type="SMART" id="SM00495">
    <property type="entry name" value="ChtBD3"/>
    <property type="match status" value="1"/>
</dbReference>
<evidence type="ECO:0000256" key="9">
    <source>
        <dbReference type="PIRSR" id="PIRSR001134-2"/>
    </source>
</evidence>
<evidence type="ECO:0000256" key="4">
    <source>
        <dbReference type="ARBA" id="ARBA00022801"/>
    </source>
</evidence>
<dbReference type="GO" id="GO:0004252">
    <property type="term" value="F:serine-type endopeptidase activity"/>
    <property type="evidence" value="ECO:0007669"/>
    <property type="project" value="InterPro"/>
</dbReference>
<dbReference type="STRING" id="446470.Snas_2317"/>
<dbReference type="InterPro" id="IPR036573">
    <property type="entry name" value="CBM_sf_5/12"/>
</dbReference>
<dbReference type="InterPro" id="IPR009003">
    <property type="entry name" value="Peptidase_S1_PA"/>
</dbReference>
<feature type="chain" id="PRO_5003048630" evidence="10">
    <location>
        <begin position="43"/>
        <end position="457"/>
    </location>
</feature>
<evidence type="ECO:0000259" key="11">
    <source>
        <dbReference type="SMART" id="SM00495"/>
    </source>
</evidence>
<feature type="active site" description="Charge relay system" evidence="8">
    <location>
        <position position="355"/>
    </location>
</feature>
<dbReference type="GO" id="GO:0005576">
    <property type="term" value="C:extracellular region"/>
    <property type="evidence" value="ECO:0007669"/>
    <property type="project" value="InterPro"/>
</dbReference>
<dbReference type="InterPro" id="IPR006311">
    <property type="entry name" value="TAT_signal"/>
</dbReference>
<dbReference type="HOGENOM" id="CLU_030648_2_1_11"/>
<keyword evidence="5" id="KW-0720">Serine protease</keyword>
<keyword evidence="4" id="KW-0378">Hydrolase</keyword>
<gene>
    <name evidence="12" type="ordered locus">Snas_2317</name>
</gene>
<dbReference type="GO" id="GO:0004553">
    <property type="term" value="F:hydrolase activity, hydrolyzing O-glycosyl compounds"/>
    <property type="evidence" value="ECO:0007669"/>
    <property type="project" value="InterPro"/>
</dbReference>
<dbReference type="eggNOG" id="COG3979">
    <property type="taxonomic scope" value="Bacteria"/>
</dbReference>
<organism evidence="12 13">
    <name type="scientific">Stackebrandtia nassauensis (strain DSM 44728 / CIP 108903 / NRRL B-16338 / NBRC 102104 / LLR-40K-21)</name>
    <dbReference type="NCBI Taxonomy" id="446470"/>
    <lineage>
        <taxon>Bacteria</taxon>
        <taxon>Bacillati</taxon>
        <taxon>Actinomycetota</taxon>
        <taxon>Actinomycetes</taxon>
        <taxon>Glycomycetales</taxon>
        <taxon>Glycomycetaceae</taxon>
        <taxon>Stackebrandtia</taxon>
    </lineage>
</organism>
<name>D3Q3G3_STANL</name>
<dbReference type="AlphaFoldDB" id="D3Q3G3"/>
<dbReference type="SUPFAM" id="SSF51055">
    <property type="entry name" value="Carbohydrate binding domain"/>
    <property type="match status" value="1"/>
</dbReference>
<sequence length="457" mass="46852">MPDIGSHPRKVTTVNLRRTLAALGAGALTVTAVVGASPSAWADSAPSHEDARASLVGKVDGGILSAMRAEFGLTTSEVYDRLASESVAAEVEDRAQKAFGGYYAGTWLADDATRLVVAVTDDAYVSEVDRLGAEAKVVKDSLADLNTAHIALDRLSHGKDVPDTVHGWYSDVKANTEVVVADSRAAGRDFARAAGLSASDVTVKVSRQQPQPFADIVGGSAYNINGSSRCSVGFSATHPSYGDGFLTAGHCGRTGASITGGTGQGGSFRYSQFPGTDYAWVEAGSGWTVAPRVNGSSAQVANGTEAAVGASVCRSGSTTGWHCGTISAKNQSVSYPQGTVSGMTRTTVCAEPGDSGGSYISGGSAQGMTSGGSGNCSSGGTTFFEPLTRAIANTGTTLTTTDGGPGDPGETTWKANTSYQVGAQVVYNGVSYRCRIAHTSYPGWEPPNTPALWERIG</sequence>
<keyword evidence="2" id="KW-0645">Protease</keyword>
<dbReference type="GO" id="GO:0005975">
    <property type="term" value="P:carbohydrate metabolic process"/>
    <property type="evidence" value="ECO:0007669"/>
    <property type="project" value="InterPro"/>
</dbReference>
<reference evidence="12 13" key="1">
    <citation type="journal article" date="2009" name="Stand. Genomic Sci.">
        <title>Complete genome sequence of Stackebrandtia nassauensis type strain (LLR-40K-21).</title>
        <authorList>
            <person name="Munk C."/>
            <person name="Lapidus A."/>
            <person name="Copeland A."/>
            <person name="Jando M."/>
            <person name="Mayilraj S."/>
            <person name="Glavina Del Rio T."/>
            <person name="Nolan M."/>
            <person name="Chen F."/>
            <person name="Lucas S."/>
            <person name="Tice H."/>
            <person name="Cheng J.F."/>
            <person name="Han C."/>
            <person name="Detter J.C."/>
            <person name="Bruce D."/>
            <person name="Goodwin L."/>
            <person name="Chain P."/>
            <person name="Pitluck S."/>
            <person name="Goker M."/>
            <person name="Ovchinikova G."/>
            <person name="Pati A."/>
            <person name="Ivanova N."/>
            <person name="Mavromatis K."/>
            <person name="Chen A."/>
            <person name="Palaniappan K."/>
            <person name="Land M."/>
            <person name="Hauser L."/>
            <person name="Chang Y.J."/>
            <person name="Jeffries C.D."/>
            <person name="Bristow J."/>
            <person name="Eisen J.A."/>
            <person name="Markowitz V."/>
            <person name="Hugenholtz P."/>
            <person name="Kyrpides N.C."/>
            <person name="Klenk H.P."/>
        </authorList>
    </citation>
    <scope>NUCLEOTIDE SEQUENCE [LARGE SCALE GENOMIC DNA]</scope>
    <source>
        <strain evidence="13">DSM 44728 / CIP 108903 / NRRL B-16338 / NBRC 102104 / LLR-40K-21</strain>
    </source>
</reference>
<feature type="active site" description="Charge relay system" evidence="8">
    <location>
        <position position="250"/>
    </location>
</feature>